<comment type="caution">
    <text evidence="2">The sequence shown here is derived from an EMBL/GenBank/DDBJ whole genome shotgun (WGS) entry which is preliminary data.</text>
</comment>
<accession>A0A0W0FQX2</accession>
<dbReference type="AlphaFoldDB" id="A0A0W0FQX2"/>
<dbReference type="Proteomes" id="UP000054988">
    <property type="component" value="Unassembled WGS sequence"/>
</dbReference>
<proteinExistence type="predicted"/>
<evidence type="ECO:0000313" key="3">
    <source>
        <dbReference type="Proteomes" id="UP000054988"/>
    </source>
</evidence>
<organism evidence="2 3">
    <name type="scientific">Moniliophthora roreri</name>
    <name type="common">Frosty pod rot fungus</name>
    <name type="synonym">Monilia roreri</name>
    <dbReference type="NCBI Taxonomy" id="221103"/>
    <lineage>
        <taxon>Eukaryota</taxon>
        <taxon>Fungi</taxon>
        <taxon>Dikarya</taxon>
        <taxon>Basidiomycota</taxon>
        <taxon>Agaricomycotina</taxon>
        <taxon>Agaricomycetes</taxon>
        <taxon>Agaricomycetidae</taxon>
        <taxon>Agaricales</taxon>
        <taxon>Marasmiineae</taxon>
        <taxon>Marasmiaceae</taxon>
        <taxon>Moniliophthora</taxon>
    </lineage>
</organism>
<dbReference type="EMBL" id="LATX01001731">
    <property type="protein sequence ID" value="KTB38763.1"/>
    <property type="molecule type" value="Genomic_DNA"/>
</dbReference>
<gene>
    <name evidence="2" type="ORF">WG66_8653</name>
</gene>
<feature type="region of interest" description="Disordered" evidence="1">
    <location>
        <begin position="69"/>
        <end position="151"/>
    </location>
</feature>
<evidence type="ECO:0000256" key="1">
    <source>
        <dbReference type="SAM" id="MobiDB-lite"/>
    </source>
</evidence>
<name>A0A0W0FQX2_MONRR</name>
<sequence>MSSLRTLDLHQLYQSLSTISIQTALTNPNHLQVLSQEQPPTPSPRDIPLHPQNLSPKISDFESNLAQRSRTFPLPPKNNSTEPLPLPPVFHIEFPRTTTPNPPGQPETGLLPMTPGTPPPGLSDPSPLNPQSENSINEETTEPESLRSSSPTNLVSMTDFLNVINAANEVTIHRIVEITNAQFATHLVLTISLNIAYDYKEVSKFLSQALPTTISLLTALRRTMVIPPPSVTSLTNHTSTEEGSDEGSTVTTLVCITDNREPFIITMSNREERCFILVRYINDTIVFEAGTSNINRG</sequence>
<feature type="compositionally biased region" description="Polar residues" evidence="1">
    <location>
        <begin position="129"/>
        <end position="138"/>
    </location>
</feature>
<evidence type="ECO:0000313" key="2">
    <source>
        <dbReference type="EMBL" id="KTB38763.1"/>
    </source>
</evidence>
<reference evidence="2 3" key="1">
    <citation type="submission" date="2015-12" db="EMBL/GenBank/DDBJ databases">
        <title>Draft genome sequence of Moniliophthora roreri, the causal agent of frosty pod rot of cacao.</title>
        <authorList>
            <person name="Aime M.C."/>
            <person name="Diaz-Valderrama J.R."/>
            <person name="Kijpornyongpan T."/>
            <person name="Phillips-Mora W."/>
        </authorList>
    </citation>
    <scope>NUCLEOTIDE SEQUENCE [LARGE SCALE GENOMIC DNA]</scope>
    <source>
        <strain evidence="2 3">MCA 2952</strain>
    </source>
</reference>
<feature type="region of interest" description="Disordered" evidence="1">
    <location>
        <begin position="34"/>
        <end position="57"/>
    </location>
</feature>
<protein>
    <submittedName>
        <fullName evidence="2">Uncharacterized protein</fullName>
    </submittedName>
</protein>